<evidence type="ECO:0000256" key="1">
    <source>
        <dbReference type="PIRSR" id="PIRSR037847-1"/>
    </source>
</evidence>
<dbReference type="PIRSF" id="PIRSF037847">
    <property type="entry name" value="NiaR"/>
    <property type="match status" value="1"/>
</dbReference>
<proteinExistence type="predicted"/>
<accession>A0A9D1QIC8</accession>
<dbReference type="Proteomes" id="UP000823989">
    <property type="component" value="Unassembled WGS sequence"/>
</dbReference>
<dbReference type="Pfam" id="PF02829">
    <property type="entry name" value="3H"/>
    <property type="match status" value="1"/>
</dbReference>
<feature type="binding site" evidence="1">
    <location>
        <position position="87"/>
    </location>
    <ligand>
        <name>Ni(2+)</name>
        <dbReference type="ChEBI" id="CHEBI:49786"/>
    </ligand>
</feature>
<feature type="domain" description="3H" evidence="2">
    <location>
        <begin position="75"/>
        <end position="170"/>
    </location>
</feature>
<dbReference type="InterPro" id="IPR004173">
    <property type="entry name" value="3H_domain"/>
</dbReference>
<dbReference type="InterPro" id="IPR026043">
    <property type="entry name" value="NadR"/>
</dbReference>
<gene>
    <name evidence="4" type="ORF">H9891_11475</name>
</gene>
<protein>
    <submittedName>
        <fullName evidence="4">Transcription repressor NadR</fullName>
    </submittedName>
</protein>
<dbReference type="InterPro" id="IPR013196">
    <property type="entry name" value="HTH_11"/>
</dbReference>
<dbReference type="InterPro" id="IPR035922">
    <property type="entry name" value="3H_dom_sf"/>
</dbReference>
<dbReference type="InterPro" id="IPR036388">
    <property type="entry name" value="WH-like_DNA-bd_sf"/>
</dbReference>
<dbReference type="Gene3D" id="3.30.1340.20">
    <property type="entry name" value="3H domain"/>
    <property type="match status" value="1"/>
</dbReference>
<feature type="binding site" evidence="1">
    <location>
        <position position="79"/>
    </location>
    <ligand>
        <name>Ni(2+)</name>
        <dbReference type="ChEBI" id="CHEBI:49786"/>
    </ligand>
</feature>
<dbReference type="PANTHER" id="PTHR40068:SF1">
    <property type="entry name" value="TRANSCRIPTION REPRESSOR NIAR-RELATED"/>
    <property type="match status" value="1"/>
</dbReference>
<dbReference type="Gene3D" id="1.10.10.10">
    <property type="entry name" value="Winged helix-like DNA-binding domain superfamily/Winged helix DNA-binding domain"/>
    <property type="match status" value="1"/>
</dbReference>
<dbReference type="EMBL" id="DXHR01000036">
    <property type="protein sequence ID" value="HIW13762.1"/>
    <property type="molecule type" value="Genomic_DNA"/>
</dbReference>
<evidence type="ECO:0000313" key="5">
    <source>
        <dbReference type="Proteomes" id="UP000823989"/>
    </source>
</evidence>
<dbReference type="SUPFAM" id="SSF75500">
    <property type="entry name" value="Putative transcriptional regulator TM1602, C-terminal domain"/>
    <property type="match status" value="1"/>
</dbReference>
<feature type="binding site" evidence="1">
    <location>
        <position position="148"/>
    </location>
    <ligand>
        <name>Ni(2+)</name>
        <dbReference type="ChEBI" id="CHEBI:49786"/>
    </ligand>
</feature>
<feature type="binding site" evidence="1">
    <location>
        <position position="146"/>
    </location>
    <ligand>
        <name>Ni(2+)</name>
        <dbReference type="ChEBI" id="CHEBI:49786"/>
    </ligand>
</feature>
<dbReference type="Pfam" id="PF08279">
    <property type="entry name" value="HTH_11"/>
    <property type="match status" value="1"/>
</dbReference>
<organism evidence="4 5">
    <name type="scientific">Candidatus Salinicoccus stercoripullorum</name>
    <dbReference type="NCBI Taxonomy" id="2838756"/>
    <lineage>
        <taxon>Bacteria</taxon>
        <taxon>Bacillati</taxon>
        <taxon>Bacillota</taxon>
        <taxon>Bacilli</taxon>
        <taxon>Bacillales</taxon>
        <taxon>Staphylococcaceae</taxon>
        <taxon>Salinicoccus</taxon>
    </lineage>
</organism>
<keyword evidence="1" id="KW-0479">Metal-binding</keyword>
<dbReference type="InterPro" id="IPR036390">
    <property type="entry name" value="WH_DNA-bd_sf"/>
</dbReference>
<sequence>MTTAKKRRAEILEDLRNTGDSISGVKLAEQYDVSRQIIVRDISILKADGHPIVSTSRGYVHRPAVRRGKPFKRTIACQHNFEQMEEELKIILDNGAMIDDVSIDHPVYGEINGELMIATNEDLTLFLTRMDKEKSRMLANLTDNVHLHVISADTKKILDNAIRDLIEHGYIIQD</sequence>
<dbReference type="AlphaFoldDB" id="A0A9D1QIC8"/>
<comment type="caution">
    <text evidence="4">The sequence shown here is derived from an EMBL/GenBank/DDBJ whole genome shotgun (WGS) entry which is preliminary data.</text>
</comment>
<name>A0A9D1QIC8_9STAP</name>
<reference evidence="4" key="2">
    <citation type="submission" date="2021-04" db="EMBL/GenBank/DDBJ databases">
        <authorList>
            <person name="Gilroy R."/>
        </authorList>
    </citation>
    <scope>NUCLEOTIDE SEQUENCE</scope>
    <source>
        <strain evidence="4">ChiHjej13B12-752</strain>
    </source>
</reference>
<dbReference type="GO" id="GO:0046872">
    <property type="term" value="F:metal ion binding"/>
    <property type="evidence" value="ECO:0007669"/>
    <property type="project" value="UniProtKB-KW"/>
</dbReference>
<reference evidence="4" key="1">
    <citation type="journal article" date="2021" name="PeerJ">
        <title>Extensive microbial diversity within the chicken gut microbiome revealed by metagenomics and culture.</title>
        <authorList>
            <person name="Gilroy R."/>
            <person name="Ravi A."/>
            <person name="Getino M."/>
            <person name="Pursley I."/>
            <person name="Horton D.L."/>
            <person name="Alikhan N.F."/>
            <person name="Baker D."/>
            <person name="Gharbi K."/>
            <person name="Hall N."/>
            <person name="Watson M."/>
            <person name="Adriaenssens E.M."/>
            <person name="Foster-Nyarko E."/>
            <person name="Jarju S."/>
            <person name="Secka A."/>
            <person name="Antonio M."/>
            <person name="Oren A."/>
            <person name="Chaudhuri R.R."/>
            <person name="La Ragione R."/>
            <person name="Hildebrand F."/>
            <person name="Pallen M.J."/>
        </authorList>
    </citation>
    <scope>NUCLEOTIDE SEQUENCE</scope>
    <source>
        <strain evidence="4">ChiHjej13B12-752</strain>
    </source>
</reference>
<evidence type="ECO:0000259" key="2">
    <source>
        <dbReference type="Pfam" id="PF02829"/>
    </source>
</evidence>
<evidence type="ECO:0000259" key="3">
    <source>
        <dbReference type="Pfam" id="PF08279"/>
    </source>
</evidence>
<feature type="domain" description="Helix-turn-helix type 11" evidence="3">
    <location>
        <begin position="7"/>
        <end position="59"/>
    </location>
</feature>
<keyword evidence="1" id="KW-0533">Nickel</keyword>
<dbReference type="SUPFAM" id="SSF46785">
    <property type="entry name" value="Winged helix' DNA-binding domain"/>
    <property type="match status" value="1"/>
</dbReference>
<dbReference type="PANTHER" id="PTHR40068">
    <property type="entry name" value="TRANSCRIPTION REPRESSOR NIAR-RELATED"/>
    <property type="match status" value="1"/>
</dbReference>
<evidence type="ECO:0000313" key="4">
    <source>
        <dbReference type="EMBL" id="HIW13762.1"/>
    </source>
</evidence>